<evidence type="ECO:0000313" key="2">
    <source>
        <dbReference type="Proteomes" id="UP000004995"/>
    </source>
</evidence>
<dbReference type="Gramene" id="KQL00194">
    <property type="protein sequence ID" value="KQL00194"/>
    <property type="gene ID" value="SETIT_014906mg"/>
</dbReference>
<dbReference type="EnsemblPlants" id="KQL00194">
    <property type="protein sequence ID" value="KQL00194"/>
    <property type="gene ID" value="SETIT_014906mg"/>
</dbReference>
<reference evidence="1" key="2">
    <citation type="submission" date="2018-08" db="UniProtKB">
        <authorList>
            <consortium name="EnsemblPlants"/>
        </authorList>
    </citation>
    <scope>IDENTIFICATION</scope>
    <source>
        <strain evidence="1">Yugu1</strain>
    </source>
</reference>
<accession>K3YKY5</accession>
<protein>
    <submittedName>
        <fullName evidence="1">Uncharacterized protein</fullName>
    </submittedName>
</protein>
<dbReference type="EMBL" id="AGNK02003483">
    <property type="status" value="NOT_ANNOTATED_CDS"/>
    <property type="molecule type" value="Genomic_DNA"/>
</dbReference>
<keyword evidence="2" id="KW-1185">Reference proteome</keyword>
<name>K3YKY5_SETIT</name>
<evidence type="ECO:0000313" key="1">
    <source>
        <dbReference type="EnsemblPlants" id="KQL00194"/>
    </source>
</evidence>
<dbReference type="Proteomes" id="UP000004995">
    <property type="component" value="Unassembled WGS sequence"/>
</dbReference>
<dbReference type="AlphaFoldDB" id="K3YKY5"/>
<organism evidence="1 2">
    <name type="scientific">Setaria italica</name>
    <name type="common">Foxtail millet</name>
    <name type="synonym">Panicum italicum</name>
    <dbReference type="NCBI Taxonomy" id="4555"/>
    <lineage>
        <taxon>Eukaryota</taxon>
        <taxon>Viridiplantae</taxon>
        <taxon>Streptophyta</taxon>
        <taxon>Embryophyta</taxon>
        <taxon>Tracheophyta</taxon>
        <taxon>Spermatophyta</taxon>
        <taxon>Magnoliopsida</taxon>
        <taxon>Liliopsida</taxon>
        <taxon>Poales</taxon>
        <taxon>Poaceae</taxon>
        <taxon>PACMAD clade</taxon>
        <taxon>Panicoideae</taxon>
        <taxon>Panicodae</taxon>
        <taxon>Paniceae</taxon>
        <taxon>Cenchrinae</taxon>
        <taxon>Setaria</taxon>
    </lineage>
</organism>
<dbReference type="HOGENOM" id="CLU_221826_0_0_1"/>
<sequence length="25" mass="3063">MRFAREATARHLCRTQYLKPDVWRG</sequence>
<proteinExistence type="predicted"/>
<dbReference type="InParanoid" id="K3YKY5"/>
<reference evidence="2" key="1">
    <citation type="journal article" date="2012" name="Nat. Biotechnol.">
        <title>Reference genome sequence of the model plant Setaria.</title>
        <authorList>
            <person name="Bennetzen J.L."/>
            <person name="Schmutz J."/>
            <person name="Wang H."/>
            <person name="Percifield R."/>
            <person name="Hawkins J."/>
            <person name="Pontaroli A.C."/>
            <person name="Estep M."/>
            <person name="Feng L."/>
            <person name="Vaughn J.N."/>
            <person name="Grimwood J."/>
            <person name="Jenkins J."/>
            <person name="Barry K."/>
            <person name="Lindquist E."/>
            <person name="Hellsten U."/>
            <person name="Deshpande S."/>
            <person name="Wang X."/>
            <person name="Wu X."/>
            <person name="Mitros T."/>
            <person name="Triplett J."/>
            <person name="Yang X."/>
            <person name="Ye C.Y."/>
            <person name="Mauro-Herrera M."/>
            <person name="Wang L."/>
            <person name="Li P."/>
            <person name="Sharma M."/>
            <person name="Sharma R."/>
            <person name="Ronald P.C."/>
            <person name="Panaud O."/>
            <person name="Kellogg E.A."/>
            <person name="Brutnell T.P."/>
            <person name="Doust A.N."/>
            <person name="Tuskan G.A."/>
            <person name="Rokhsar D."/>
            <person name="Devos K.M."/>
        </authorList>
    </citation>
    <scope>NUCLEOTIDE SEQUENCE [LARGE SCALE GENOMIC DNA]</scope>
    <source>
        <strain evidence="2">cv. Yugu1</strain>
    </source>
</reference>